<evidence type="ECO:0000256" key="1">
    <source>
        <dbReference type="SAM" id="MobiDB-lite"/>
    </source>
</evidence>
<dbReference type="Proteomes" id="UP000799324">
    <property type="component" value="Unassembled WGS sequence"/>
</dbReference>
<dbReference type="AlphaFoldDB" id="A0A6A6SMZ2"/>
<dbReference type="EMBL" id="MU004607">
    <property type="protein sequence ID" value="KAF2647544.1"/>
    <property type="molecule type" value="Genomic_DNA"/>
</dbReference>
<evidence type="ECO:0000313" key="2">
    <source>
        <dbReference type="EMBL" id="KAF2647544.1"/>
    </source>
</evidence>
<name>A0A6A6SMZ2_9PLEO</name>
<feature type="region of interest" description="Disordered" evidence="1">
    <location>
        <begin position="14"/>
        <end position="38"/>
    </location>
</feature>
<accession>A0A6A6SMZ2</accession>
<evidence type="ECO:0000313" key="3">
    <source>
        <dbReference type="Proteomes" id="UP000799324"/>
    </source>
</evidence>
<feature type="region of interest" description="Disordered" evidence="1">
    <location>
        <begin position="177"/>
        <end position="206"/>
    </location>
</feature>
<organism evidence="2 3">
    <name type="scientific">Lophiostoma macrostomum CBS 122681</name>
    <dbReference type="NCBI Taxonomy" id="1314788"/>
    <lineage>
        <taxon>Eukaryota</taxon>
        <taxon>Fungi</taxon>
        <taxon>Dikarya</taxon>
        <taxon>Ascomycota</taxon>
        <taxon>Pezizomycotina</taxon>
        <taxon>Dothideomycetes</taxon>
        <taxon>Pleosporomycetidae</taxon>
        <taxon>Pleosporales</taxon>
        <taxon>Lophiostomataceae</taxon>
        <taxon>Lophiostoma</taxon>
    </lineage>
</organism>
<protein>
    <submittedName>
        <fullName evidence="2">Uncharacterized protein</fullName>
    </submittedName>
</protein>
<reference evidence="2" key="1">
    <citation type="journal article" date="2020" name="Stud. Mycol.">
        <title>101 Dothideomycetes genomes: a test case for predicting lifestyles and emergence of pathogens.</title>
        <authorList>
            <person name="Haridas S."/>
            <person name="Albert R."/>
            <person name="Binder M."/>
            <person name="Bloem J."/>
            <person name="Labutti K."/>
            <person name="Salamov A."/>
            <person name="Andreopoulos B."/>
            <person name="Baker S."/>
            <person name="Barry K."/>
            <person name="Bills G."/>
            <person name="Bluhm B."/>
            <person name="Cannon C."/>
            <person name="Castanera R."/>
            <person name="Culley D."/>
            <person name="Daum C."/>
            <person name="Ezra D."/>
            <person name="Gonzalez J."/>
            <person name="Henrissat B."/>
            <person name="Kuo A."/>
            <person name="Liang C."/>
            <person name="Lipzen A."/>
            <person name="Lutzoni F."/>
            <person name="Magnuson J."/>
            <person name="Mondo S."/>
            <person name="Nolan M."/>
            <person name="Ohm R."/>
            <person name="Pangilinan J."/>
            <person name="Park H.-J."/>
            <person name="Ramirez L."/>
            <person name="Alfaro M."/>
            <person name="Sun H."/>
            <person name="Tritt A."/>
            <person name="Yoshinaga Y."/>
            <person name="Zwiers L.-H."/>
            <person name="Turgeon B."/>
            <person name="Goodwin S."/>
            <person name="Spatafora J."/>
            <person name="Crous P."/>
            <person name="Grigoriev I."/>
        </authorList>
    </citation>
    <scope>NUCLEOTIDE SEQUENCE</scope>
    <source>
        <strain evidence="2">CBS 122681</strain>
    </source>
</reference>
<proteinExistence type="predicted"/>
<gene>
    <name evidence="2" type="ORF">K491DRAFT_784667</name>
</gene>
<sequence length="461" mass="51360">MFVFTKLLRSLPSVARNNPNSQEAPSPAVSSPTSGESTIDGVTLIDTPNTTGKALHCVDDGDGALEEIISQLGGGALCHDIPAEAFKLFADEEYHRGDQISYKVTTVSRDSIHTEDSMPASRESANTVRRHPRLLGPVSSVSPPASLLIESVSSPPSHTLGPTYSLSPPASLLVERVPSSAGSSTTYEDDEHSTTVSPPSSQGDPKVVYEVTLTRQVVERMMRSSEFMADTLDLIDLIGKAMAVDMVKGLSTVNSIVQQYNFAWEQEAKAERNANSTSIQVADKRIEQEQWRHQIVNNVFRDRGKQQLCKMRANVFIDIKIPREVKRFPEAPRQMNPIFNIPRFRREEQLVPGRLRVHPHGHAFLEPTPEFIDILSASVRMSVSEGLAASGGQIQQIMEREMRMHRARNAMPVTALVCVFRLAEEDFHWLDKHQKCEWNVVAKFSWKCNECGQPHAVKVYH</sequence>
<feature type="compositionally biased region" description="Polar residues" evidence="1">
    <location>
        <begin position="15"/>
        <end position="37"/>
    </location>
</feature>
<feature type="compositionally biased region" description="Polar residues" evidence="1">
    <location>
        <begin position="194"/>
        <end position="203"/>
    </location>
</feature>
<keyword evidence="3" id="KW-1185">Reference proteome</keyword>